<evidence type="ECO:0000256" key="5">
    <source>
        <dbReference type="ARBA" id="ARBA00022829"/>
    </source>
</evidence>
<dbReference type="PANTHER" id="PTHR30349">
    <property type="entry name" value="PHAGE INTEGRASE-RELATED"/>
    <property type="match status" value="1"/>
</dbReference>
<evidence type="ECO:0000256" key="2">
    <source>
        <dbReference type="ARBA" id="ARBA00010450"/>
    </source>
</evidence>
<gene>
    <name evidence="13" type="primary">xerD</name>
    <name evidence="10" type="synonym">xerC</name>
    <name evidence="13" type="ORF">IAB27_07045</name>
</gene>
<dbReference type="NCBIfam" id="NF001399">
    <property type="entry name" value="PRK00283.1"/>
    <property type="match status" value="1"/>
</dbReference>
<dbReference type="HAMAP" id="MF_01808">
    <property type="entry name" value="Recomb_XerC_XerD"/>
    <property type="match status" value="1"/>
</dbReference>
<evidence type="ECO:0000256" key="1">
    <source>
        <dbReference type="ARBA" id="ARBA00004496"/>
    </source>
</evidence>
<evidence type="ECO:0000259" key="12">
    <source>
        <dbReference type="PROSITE" id="PS51900"/>
    </source>
</evidence>
<evidence type="ECO:0000313" key="14">
    <source>
        <dbReference type="Proteomes" id="UP000886786"/>
    </source>
</evidence>
<dbReference type="InterPro" id="IPR023009">
    <property type="entry name" value="Tyrosine_recombinase_XerC/XerD"/>
</dbReference>
<reference evidence="13" key="1">
    <citation type="submission" date="2020-10" db="EMBL/GenBank/DDBJ databases">
        <authorList>
            <person name="Gilroy R."/>
        </authorList>
    </citation>
    <scope>NUCLEOTIDE SEQUENCE</scope>
    <source>
        <strain evidence="13">CHK147-3167</strain>
    </source>
</reference>
<evidence type="ECO:0000259" key="11">
    <source>
        <dbReference type="PROSITE" id="PS51898"/>
    </source>
</evidence>
<dbReference type="InterPro" id="IPR002104">
    <property type="entry name" value="Integrase_catalytic"/>
</dbReference>
<feature type="active site" evidence="10">
    <location>
        <position position="169"/>
    </location>
</feature>
<keyword evidence="7 10" id="KW-0238">DNA-binding</keyword>
<dbReference type="PANTHER" id="PTHR30349:SF81">
    <property type="entry name" value="TYROSINE RECOMBINASE XERC"/>
    <property type="match status" value="1"/>
</dbReference>
<comment type="subcellular location">
    <subcellularLocation>
        <location evidence="1 10">Cytoplasm</location>
    </subcellularLocation>
</comment>
<dbReference type="InterPro" id="IPR011010">
    <property type="entry name" value="DNA_brk_join_enz"/>
</dbReference>
<comment type="similarity">
    <text evidence="10">Belongs to the 'phage' integrase family. XerC subfamily.</text>
</comment>
<dbReference type="Proteomes" id="UP000886786">
    <property type="component" value="Unassembled WGS sequence"/>
</dbReference>
<dbReference type="InterPro" id="IPR044068">
    <property type="entry name" value="CB"/>
</dbReference>
<dbReference type="NCBIfam" id="NF040815">
    <property type="entry name" value="recomb_XerA_Arch"/>
    <property type="match status" value="1"/>
</dbReference>
<dbReference type="InterPro" id="IPR011932">
    <property type="entry name" value="Recomb_XerD"/>
</dbReference>
<keyword evidence="5 10" id="KW-0159">Chromosome partition</keyword>
<dbReference type="GO" id="GO:0051301">
    <property type="term" value="P:cell division"/>
    <property type="evidence" value="ECO:0007669"/>
    <property type="project" value="UniProtKB-KW"/>
</dbReference>
<accession>A0A9D0ZRU2</accession>
<dbReference type="GO" id="GO:0009037">
    <property type="term" value="F:tyrosine-based site-specific recombinase activity"/>
    <property type="evidence" value="ECO:0007669"/>
    <property type="project" value="UniProtKB-UniRule"/>
</dbReference>
<comment type="similarity">
    <text evidence="2">Belongs to the 'phage' integrase family. XerD subfamily.</text>
</comment>
<comment type="caution">
    <text evidence="13">The sequence shown here is derived from an EMBL/GenBank/DDBJ whole genome shotgun (WGS) entry which is preliminary data.</text>
</comment>
<keyword evidence="4 10" id="KW-0132">Cell division</keyword>
<dbReference type="Pfam" id="PF00589">
    <property type="entry name" value="Phage_integrase"/>
    <property type="match status" value="1"/>
</dbReference>
<evidence type="ECO:0000256" key="4">
    <source>
        <dbReference type="ARBA" id="ARBA00022618"/>
    </source>
</evidence>
<dbReference type="InterPro" id="IPR013762">
    <property type="entry name" value="Integrase-like_cat_sf"/>
</dbReference>
<evidence type="ECO:0000256" key="10">
    <source>
        <dbReference type="HAMAP-Rule" id="MF_01808"/>
    </source>
</evidence>
<dbReference type="InterPro" id="IPR050090">
    <property type="entry name" value="Tyrosine_recombinase_XerCD"/>
</dbReference>
<feature type="active site" description="O-(3'-phospho-DNA)-tyrosine intermediate" evidence="10">
    <location>
        <position position="275"/>
    </location>
</feature>
<comment type="subunit">
    <text evidence="10">Forms a cyclic heterotetrameric complex composed of two molecules of XerC and two molecules of XerD.</text>
</comment>
<dbReference type="InterPro" id="IPR010998">
    <property type="entry name" value="Integrase_recombinase_N"/>
</dbReference>
<sequence length="295" mass="34474">MKSEINQTLIDEFESYLMFEKKYSKNTISSYKEDLIKLDKVIKKDFTKLEKKDIQKYIQDDLKDLNPSSISRTISTLKSFYKYLKINNQIKINPMQAISSPKKAQKLPKVLSEDEIENLLDINLKTDYDFRNKAMLELMYSSGLRVSELINLTLNDVDTKSALVKIFGKGSKERIIPLTEYACEALDNYILYHRANLFKHGENNYLFLNNHGEKMTRQGFFKILKKLAQEKNIKTDFSPHTLRHSFATHLLKHGADLRSIQELLGHSDISSTQIYTHITNERLQNNYKEFHPHGK</sequence>
<keyword evidence="3 10" id="KW-0963">Cytoplasm</keyword>
<feature type="domain" description="Core-binding (CB)" evidence="12">
    <location>
        <begin position="4"/>
        <end position="85"/>
    </location>
</feature>
<comment type="function">
    <text evidence="10">Site-specific tyrosine recombinase, which acts by catalyzing the cutting and rejoining of the recombining DNA molecules. The XerC-XerD complex is essential to convert dimers of the bacterial chromosome into monomers to permit their segregation at cell division. It also contributes to the segregational stability of plasmids.</text>
</comment>
<keyword evidence="8 10" id="KW-0233">DNA recombination</keyword>
<dbReference type="InterPro" id="IPR004107">
    <property type="entry name" value="Integrase_SAM-like_N"/>
</dbReference>
<feature type="active site" evidence="10">
    <location>
        <position position="240"/>
    </location>
</feature>
<dbReference type="NCBIfam" id="TIGR02225">
    <property type="entry name" value="recomb_XerD"/>
    <property type="match status" value="1"/>
</dbReference>
<feature type="active site" evidence="10">
    <location>
        <position position="145"/>
    </location>
</feature>
<evidence type="ECO:0000256" key="8">
    <source>
        <dbReference type="ARBA" id="ARBA00023172"/>
    </source>
</evidence>
<dbReference type="PROSITE" id="PS51900">
    <property type="entry name" value="CB"/>
    <property type="match status" value="1"/>
</dbReference>
<protein>
    <recommendedName>
        <fullName evidence="10">Tyrosine recombinase XerC</fullName>
    </recommendedName>
</protein>
<dbReference type="SUPFAM" id="SSF56349">
    <property type="entry name" value="DNA breaking-rejoining enzymes"/>
    <property type="match status" value="1"/>
</dbReference>
<dbReference type="AlphaFoldDB" id="A0A9D0ZRU2"/>
<proteinExistence type="inferred from homology"/>
<dbReference type="EMBL" id="DVFV01000123">
    <property type="protein sequence ID" value="HIQ91358.1"/>
    <property type="molecule type" value="Genomic_DNA"/>
</dbReference>
<dbReference type="GO" id="GO:0006313">
    <property type="term" value="P:DNA transposition"/>
    <property type="evidence" value="ECO:0007669"/>
    <property type="project" value="UniProtKB-UniRule"/>
</dbReference>
<dbReference type="GO" id="GO:0003677">
    <property type="term" value="F:DNA binding"/>
    <property type="evidence" value="ECO:0007669"/>
    <property type="project" value="UniProtKB-UniRule"/>
</dbReference>
<dbReference type="Gene3D" id="1.10.150.130">
    <property type="match status" value="1"/>
</dbReference>
<evidence type="ECO:0000256" key="7">
    <source>
        <dbReference type="ARBA" id="ARBA00023125"/>
    </source>
</evidence>
<dbReference type="GO" id="GO:0007059">
    <property type="term" value="P:chromosome segregation"/>
    <property type="evidence" value="ECO:0007669"/>
    <property type="project" value="UniProtKB-UniRule"/>
</dbReference>
<dbReference type="Gene3D" id="1.10.443.10">
    <property type="entry name" value="Intergrase catalytic core"/>
    <property type="match status" value="1"/>
</dbReference>
<feature type="domain" description="Tyr recombinase" evidence="11">
    <location>
        <begin position="106"/>
        <end position="288"/>
    </location>
</feature>
<dbReference type="CDD" id="cd00798">
    <property type="entry name" value="INT_XerDC_C"/>
    <property type="match status" value="1"/>
</dbReference>
<evidence type="ECO:0000256" key="3">
    <source>
        <dbReference type="ARBA" id="ARBA00022490"/>
    </source>
</evidence>
<reference evidence="13" key="2">
    <citation type="journal article" date="2021" name="PeerJ">
        <title>Extensive microbial diversity within the chicken gut microbiome revealed by metagenomics and culture.</title>
        <authorList>
            <person name="Gilroy R."/>
            <person name="Ravi A."/>
            <person name="Getino M."/>
            <person name="Pursley I."/>
            <person name="Horton D.L."/>
            <person name="Alikhan N.F."/>
            <person name="Baker D."/>
            <person name="Gharbi K."/>
            <person name="Hall N."/>
            <person name="Watson M."/>
            <person name="Adriaenssens E.M."/>
            <person name="Foster-Nyarko E."/>
            <person name="Jarju S."/>
            <person name="Secka A."/>
            <person name="Antonio M."/>
            <person name="Oren A."/>
            <person name="Chaudhuri R.R."/>
            <person name="La Ragione R."/>
            <person name="Hildebrand F."/>
            <person name="Pallen M.J."/>
        </authorList>
    </citation>
    <scope>NUCLEOTIDE SEQUENCE</scope>
    <source>
        <strain evidence="13">CHK147-3167</strain>
    </source>
</reference>
<keyword evidence="9 10" id="KW-0131">Cell cycle</keyword>
<dbReference type="GO" id="GO:0005737">
    <property type="term" value="C:cytoplasm"/>
    <property type="evidence" value="ECO:0007669"/>
    <property type="project" value="UniProtKB-SubCell"/>
</dbReference>
<dbReference type="Pfam" id="PF02899">
    <property type="entry name" value="Phage_int_SAM_1"/>
    <property type="match status" value="1"/>
</dbReference>
<evidence type="ECO:0000256" key="6">
    <source>
        <dbReference type="ARBA" id="ARBA00022908"/>
    </source>
</evidence>
<keyword evidence="6 10" id="KW-0229">DNA integration</keyword>
<name>A0A9D0ZRU2_9FIRM</name>
<organism evidence="13 14">
    <name type="scientific">Candidatus Coprosoma intestinipullorum</name>
    <dbReference type="NCBI Taxonomy" id="2840752"/>
    <lineage>
        <taxon>Bacteria</taxon>
        <taxon>Bacillati</taxon>
        <taxon>Bacillota</taxon>
        <taxon>Bacillota incertae sedis</taxon>
        <taxon>Candidatus Coprosoma</taxon>
    </lineage>
</organism>
<dbReference type="PROSITE" id="PS51898">
    <property type="entry name" value="TYR_RECOMBINASE"/>
    <property type="match status" value="1"/>
</dbReference>
<evidence type="ECO:0000256" key="9">
    <source>
        <dbReference type="ARBA" id="ARBA00023306"/>
    </source>
</evidence>
<feature type="active site" evidence="10">
    <location>
        <position position="243"/>
    </location>
</feature>
<evidence type="ECO:0000313" key="13">
    <source>
        <dbReference type="EMBL" id="HIQ91358.1"/>
    </source>
</evidence>
<feature type="active site" evidence="10">
    <location>
        <position position="266"/>
    </location>
</feature>